<dbReference type="Proteomes" id="UP000001953">
    <property type="component" value="Chromosome"/>
</dbReference>
<dbReference type="PANTHER" id="PTHR32552">
    <property type="entry name" value="FERRICHROME IRON RECEPTOR-RELATED"/>
    <property type="match status" value="1"/>
</dbReference>
<evidence type="ECO:0000256" key="7">
    <source>
        <dbReference type="ARBA" id="ARBA00023065"/>
    </source>
</evidence>
<comment type="subcellular location">
    <subcellularLocation>
        <location evidence="1 12">Cell outer membrane</location>
        <topology evidence="1 12">Multi-pass membrane protein</topology>
    </subcellularLocation>
</comment>
<dbReference type="CDD" id="cd01347">
    <property type="entry name" value="ligand_gated_channel"/>
    <property type="match status" value="1"/>
</dbReference>
<accession>Q1QHD1</accession>
<name>Q1QHD1_NITHX</name>
<reference evidence="16 17" key="1">
    <citation type="submission" date="2006-03" db="EMBL/GenBank/DDBJ databases">
        <title>Complete sequence of chromosome of Nitrobacter hamburgensis X14.</title>
        <authorList>
            <consortium name="US DOE Joint Genome Institute"/>
            <person name="Copeland A."/>
            <person name="Lucas S."/>
            <person name="Lapidus A."/>
            <person name="Barry K."/>
            <person name="Detter J.C."/>
            <person name="Glavina del Rio T."/>
            <person name="Hammon N."/>
            <person name="Israni S."/>
            <person name="Dalin E."/>
            <person name="Tice H."/>
            <person name="Pitluck S."/>
            <person name="Chain P."/>
            <person name="Malfatti S."/>
            <person name="Shin M."/>
            <person name="Vergez L."/>
            <person name="Schmutz J."/>
            <person name="Larimer F."/>
            <person name="Land M."/>
            <person name="Hauser L."/>
            <person name="Kyrpides N."/>
            <person name="Ivanova N."/>
            <person name="Ward B."/>
            <person name="Arp D."/>
            <person name="Klotz M."/>
            <person name="Stein L."/>
            <person name="O'Mullan G."/>
            <person name="Starkenburg S."/>
            <person name="Sayavedra L."/>
            <person name="Poret-Peterson A.T."/>
            <person name="Gentry M.E."/>
            <person name="Bruce D."/>
            <person name="Richardson P."/>
        </authorList>
    </citation>
    <scope>NUCLEOTIDE SEQUENCE [LARGE SCALE GENOMIC DNA]</scope>
    <source>
        <strain evidence="17">DSM 10229 / NCIMB 13809 / X14</strain>
    </source>
</reference>
<evidence type="ECO:0000313" key="17">
    <source>
        <dbReference type="Proteomes" id="UP000001953"/>
    </source>
</evidence>
<keyword evidence="11 12" id="KW-0998">Cell outer membrane</keyword>
<keyword evidence="5 12" id="KW-0812">Transmembrane</keyword>
<dbReference type="Pfam" id="PF07715">
    <property type="entry name" value="Plug"/>
    <property type="match status" value="1"/>
</dbReference>
<keyword evidence="17" id="KW-1185">Reference proteome</keyword>
<evidence type="ECO:0000256" key="11">
    <source>
        <dbReference type="ARBA" id="ARBA00023237"/>
    </source>
</evidence>
<feature type="domain" description="TonB-dependent receptor-like beta-barrel" evidence="14">
    <location>
        <begin position="332"/>
        <end position="772"/>
    </location>
</feature>
<dbReference type="SUPFAM" id="SSF56935">
    <property type="entry name" value="Porins"/>
    <property type="match status" value="1"/>
</dbReference>
<evidence type="ECO:0000259" key="14">
    <source>
        <dbReference type="Pfam" id="PF00593"/>
    </source>
</evidence>
<dbReference type="InterPro" id="IPR039426">
    <property type="entry name" value="TonB-dep_rcpt-like"/>
</dbReference>
<dbReference type="Pfam" id="PF00593">
    <property type="entry name" value="TonB_dep_Rec_b-barrel"/>
    <property type="match status" value="1"/>
</dbReference>
<sequence length="821" mass="88541">MLSADHASDTRSGNGAAGHSSVIGWGKAMIGVAAVMLIPDSADAQPASSAEDLPQVRVTAPKRQAKKRTVHRAPVRAAPVPFVAAPSNVQVNPIVGDGHGVTGYQAPAQAGISRLPTSLADTPQTVNVVTQQVLQEQRLLSMEDALRTVPGITFSAGEGGQQGDSPIVRGFAARGDMFRDGIRDPGWYTRDLFSADRVEVYKGPSGFAFGRGSTGGAINTVSKLPQATNFVDGTVSGVTSGGYRAEVDADGKQGNLSGRLAAMYQDIPTAGRDHIFAKRWGVAPSVKAEFSEDTRGIFSYVYQGEDSVPDYGHRYLPAPTYSQTTGALATPGYFGNGAATPPMPVPRHVWYGVVGGPLADRQLTDTHIATARFEHDFNDNLKISNGTRYVSVNRMARPTAPRGELQADNATAITPGYPVELMTMGRQHFETVTNNTLLINQTDLTGKFWTGGWEHTFAVGAEAARETRDQIRANYCVPGDLACRTSAFAPVDTSFGGPNTGFGLPNSTVSTNYAVYGFDQVKLNKYFELLGSIRYDNFRSKYTNFALAPGSEQLGRTDDMVSWRVGGVFHPTSKSSLYAAYGVSYNPAAEFQTLDARDNNAANPLLAPERNTTIEVGAKADVLNGKLTLSGAVFRIEKTNLRIPIDPIAGNLALVLGGLARVDGVEVSAAGKLTDQWGLFAGYSYLDSKIVNTTDLSQLGRQLPNTPPHNFSLWSTYDFTPQWTVGGGVTYAARTFVNPTNTSYVPEYWKLDLMTSYKVTRDSLLQLNVYNVTDELYYGQYYQGHAVPAAGRTAMLTYRYHFTPPPPVADYPVKAARYVSK</sequence>
<evidence type="ECO:0000313" key="16">
    <source>
        <dbReference type="EMBL" id="ABE64366.1"/>
    </source>
</evidence>
<evidence type="ECO:0000256" key="12">
    <source>
        <dbReference type="PROSITE-ProRule" id="PRU01360"/>
    </source>
</evidence>
<dbReference type="PANTHER" id="PTHR32552:SF83">
    <property type="entry name" value="BLR3904 PROTEIN"/>
    <property type="match status" value="1"/>
</dbReference>
<evidence type="ECO:0000256" key="13">
    <source>
        <dbReference type="RuleBase" id="RU003357"/>
    </source>
</evidence>
<keyword evidence="3 12" id="KW-0813">Transport</keyword>
<evidence type="ECO:0000256" key="4">
    <source>
        <dbReference type="ARBA" id="ARBA00022452"/>
    </source>
</evidence>
<dbReference type="InterPro" id="IPR012910">
    <property type="entry name" value="Plug_dom"/>
</dbReference>
<dbReference type="HOGENOM" id="CLU_008287_9_1_5"/>
<feature type="domain" description="TonB-dependent receptor plug" evidence="15">
    <location>
        <begin position="119"/>
        <end position="217"/>
    </location>
</feature>
<dbReference type="AlphaFoldDB" id="Q1QHD1"/>
<dbReference type="Gene3D" id="2.170.130.10">
    <property type="entry name" value="TonB-dependent receptor, plug domain"/>
    <property type="match status" value="1"/>
</dbReference>
<dbReference type="KEGG" id="nha:Nham_3638"/>
<evidence type="ECO:0000256" key="9">
    <source>
        <dbReference type="ARBA" id="ARBA00023136"/>
    </source>
</evidence>
<dbReference type="eggNOG" id="COG4774">
    <property type="taxonomic scope" value="Bacteria"/>
</dbReference>
<dbReference type="GO" id="GO:0015891">
    <property type="term" value="P:siderophore transport"/>
    <property type="evidence" value="ECO:0007669"/>
    <property type="project" value="InterPro"/>
</dbReference>
<comment type="similarity">
    <text evidence="2 12 13">Belongs to the TonB-dependent receptor family.</text>
</comment>
<dbReference type="InterPro" id="IPR036942">
    <property type="entry name" value="Beta-barrel_TonB_sf"/>
</dbReference>
<proteinExistence type="inferred from homology"/>
<keyword evidence="7" id="KW-0406">Ion transport</keyword>
<dbReference type="STRING" id="323097.Nham_3638"/>
<gene>
    <name evidence="16" type="ordered locus">Nham_3638</name>
</gene>
<dbReference type="GO" id="GO:0015344">
    <property type="term" value="F:siderophore uptake transmembrane transporter activity"/>
    <property type="evidence" value="ECO:0007669"/>
    <property type="project" value="TreeGrafter"/>
</dbReference>
<evidence type="ECO:0000256" key="10">
    <source>
        <dbReference type="ARBA" id="ARBA00023170"/>
    </source>
</evidence>
<dbReference type="FunFam" id="2.170.130.10:FF:000001">
    <property type="entry name" value="Catecholate siderophore TonB-dependent receptor"/>
    <property type="match status" value="1"/>
</dbReference>
<dbReference type="PROSITE" id="PS52016">
    <property type="entry name" value="TONB_DEPENDENT_REC_3"/>
    <property type="match status" value="1"/>
</dbReference>
<evidence type="ECO:0000256" key="2">
    <source>
        <dbReference type="ARBA" id="ARBA00009810"/>
    </source>
</evidence>
<dbReference type="GO" id="GO:0038023">
    <property type="term" value="F:signaling receptor activity"/>
    <property type="evidence" value="ECO:0007669"/>
    <property type="project" value="InterPro"/>
</dbReference>
<evidence type="ECO:0000256" key="1">
    <source>
        <dbReference type="ARBA" id="ARBA00004571"/>
    </source>
</evidence>
<protein>
    <submittedName>
        <fullName evidence="16">TonB-dependent siderophore receptor</fullName>
    </submittedName>
</protein>
<organism evidence="16 17">
    <name type="scientific">Nitrobacter hamburgensis (strain DSM 10229 / NCIMB 13809 / X14)</name>
    <dbReference type="NCBI Taxonomy" id="323097"/>
    <lineage>
        <taxon>Bacteria</taxon>
        <taxon>Pseudomonadati</taxon>
        <taxon>Pseudomonadota</taxon>
        <taxon>Alphaproteobacteria</taxon>
        <taxon>Hyphomicrobiales</taxon>
        <taxon>Nitrobacteraceae</taxon>
        <taxon>Nitrobacter</taxon>
    </lineage>
</organism>
<dbReference type="InterPro" id="IPR037066">
    <property type="entry name" value="Plug_dom_sf"/>
</dbReference>
<evidence type="ECO:0000256" key="5">
    <source>
        <dbReference type="ARBA" id="ARBA00022692"/>
    </source>
</evidence>
<evidence type="ECO:0000259" key="15">
    <source>
        <dbReference type="Pfam" id="PF07715"/>
    </source>
</evidence>
<keyword evidence="4 12" id="KW-1134">Transmembrane beta strand</keyword>
<keyword evidence="8 13" id="KW-0798">TonB box</keyword>
<dbReference type="EMBL" id="CP000319">
    <property type="protein sequence ID" value="ABE64366.1"/>
    <property type="molecule type" value="Genomic_DNA"/>
</dbReference>
<evidence type="ECO:0000256" key="8">
    <source>
        <dbReference type="ARBA" id="ARBA00023077"/>
    </source>
</evidence>
<dbReference type="InterPro" id="IPR000531">
    <property type="entry name" value="Beta-barrel_TonB"/>
</dbReference>
<evidence type="ECO:0000256" key="3">
    <source>
        <dbReference type="ARBA" id="ARBA00022448"/>
    </source>
</evidence>
<dbReference type="NCBIfam" id="TIGR01783">
    <property type="entry name" value="TonB-siderophor"/>
    <property type="match status" value="1"/>
</dbReference>
<keyword evidence="6" id="KW-0732">Signal</keyword>
<dbReference type="Gene3D" id="2.40.170.20">
    <property type="entry name" value="TonB-dependent receptor, beta-barrel domain"/>
    <property type="match status" value="1"/>
</dbReference>
<dbReference type="GO" id="GO:0009279">
    <property type="term" value="C:cell outer membrane"/>
    <property type="evidence" value="ECO:0007669"/>
    <property type="project" value="UniProtKB-SubCell"/>
</dbReference>
<evidence type="ECO:0000256" key="6">
    <source>
        <dbReference type="ARBA" id="ARBA00022729"/>
    </source>
</evidence>
<dbReference type="InterPro" id="IPR010105">
    <property type="entry name" value="TonB_sidphr_rcpt"/>
</dbReference>
<keyword evidence="9 12" id="KW-0472">Membrane</keyword>
<keyword evidence="10 16" id="KW-0675">Receptor</keyword>